<dbReference type="EMBL" id="VTOW01000003">
    <property type="protein sequence ID" value="NKE72336.1"/>
    <property type="molecule type" value="Genomic_DNA"/>
</dbReference>
<dbReference type="Pfam" id="PF12773">
    <property type="entry name" value="DZR"/>
    <property type="match status" value="1"/>
</dbReference>
<dbReference type="InterPro" id="IPR025874">
    <property type="entry name" value="DZR"/>
</dbReference>
<feature type="domain" description="DZANK-type" evidence="1">
    <location>
        <begin position="328"/>
        <end position="373"/>
    </location>
</feature>
<evidence type="ECO:0000313" key="3">
    <source>
        <dbReference type="EMBL" id="NKE72336.1"/>
    </source>
</evidence>
<accession>A0A7X6IC99</accession>
<reference evidence="3 4" key="1">
    <citation type="journal article" date="2020" name="Nature">
        <title>Bacterial chemolithoautotrophy via manganese oxidation.</title>
        <authorList>
            <person name="Yu H."/>
            <person name="Leadbetter J.R."/>
        </authorList>
    </citation>
    <scope>NUCLEOTIDE SEQUENCE [LARGE SCALE GENOMIC DNA]</scope>
    <source>
        <strain evidence="3 4">Mn-1</strain>
    </source>
</reference>
<dbReference type="PANTHER" id="PTHR37826:SF2">
    <property type="entry name" value="ZINC-RIBBON DOMAIN-CONTAINING PROTEIN"/>
    <property type="match status" value="1"/>
</dbReference>
<evidence type="ECO:0000259" key="1">
    <source>
        <dbReference type="Pfam" id="PF12773"/>
    </source>
</evidence>
<dbReference type="SUPFAM" id="SSF117892">
    <property type="entry name" value="Band 7/SPFH domain"/>
    <property type="match status" value="1"/>
</dbReference>
<evidence type="ECO:0000313" key="4">
    <source>
        <dbReference type="Proteomes" id="UP000534783"/>
    </source>
</evidence>
<keyword evidence="4" id="KW-1185">Reference proteome</keyword>
<dbReference type="SUPFAM" id="SSF161187">
    <property type="entry name" value="YfgJ-like"/>
    <property type="match status" value="1"/>
</dbReference>
<dbReference type="InterPro" id="IPR033880">
    <property type="entry name" value="SPFH_YdjI"/>
</dbReference>
<organism evidence="3 4">
    <name type="scientific">Candidatus Manganitrophus noduliformans</name>
    <dbReference type="NCBI Taxonomy" id="2606439"/>
    <lineage>
        <taxon>Bacteria</taxon>
        <taxon>Pseudomonadati</taxon>
        <taxon>Nitrospirota</taxon>
        <taxon>Nitrospiria</taxon>
        <taxon>Candidatus Troglogloeales</taxon>
        <taxon>Candidatus Manganitrophaceae</taxon>
        <taxon>Candidatus Manganitrophus</taxon>
    </lineage>
</organism>
<dbReference type="Proteomes" id="UP000534783">
    <property type="component" value="Unassembled WGS sequence"/>
</dbReference>
<dbReference type="Gene3D" id="3.30.479.30">
    <property type="entry name" value="Band 7 domain"/>
    <property type="match status" value="1"/>
</dbReference>
<proteinExistence type="predicted"/>
<dbReference type="CDD" id="cd03408">
    <property type="entry name" value="SPFH_like_u1"/>
    <property type="match status" value="1"/>
</dbReference>
<dbReference type="Pfam" id="PF13421">
    <property type="entry name" value="Band_7_1"/>
    <property type="match status" value="1"/>
</dbReference>
<dbReference type="InterPro" id="IPR036013">
    <property type="entry name" value="Band_7/SPFH_dom_sf"/>
</dbReference>
<dbReference type="PANTHER" id="PTHR37826">
    <property type="entry name" value="FLOTILLIN BAND_7_5 DOMAIN PROTEIN"/>
    <property type="match status" value="1"/>
</dbReference>
<protein>
    <submittedName>
        <fullName evidence="3">SPFH domain-containing protein</fullName>
    </submittedName>
</protein>
<dbReference type="RefSeq" id="WP_168061875.1">
    <property type="nucleotide sequence ID" value="NZ_VTOW01000003.1"/>
</dbReference>
<evidence type="ECO:0000259" key="2">
    <source>
        <dbReference type="Pfam" id="PF13421"/>
    </source>
</evidence>
<gene>
    <name evidence="3" type="ORF">MNODULE_16420</name>
</gene>
<comment type="caution">
    <text evidence="3">The sequence shown here is derived from an EMBL/GenBank/DDBJ whole genome shotgun (WGS) entry which is preliminary data.</text>
</comment>
<name>A0A7X6IC99_9BACT</name>
<dbReference type="AlphaFoldDB" id="A0A7X6IC99"/>
<feature type="domain" description="SPFH" evidence="2">
    <location>
        <begin position="20"/>
        <end position="229"/>
    </location>
</feature>
<sequence>MMSQFMEVIEWLDQTGSEIVHRYPKQGSAEIKFGAQLVVRENQAAIFVRDGKGLDILGPGRHTLSTMNLPILTKVLSLPWGFKSPFRAEVYFVSQKIFTNMRWGTKDPVAFKDSELGLIRLRAFGAFTMQVTQPLLFVNTLVGTQGSFQTTHIEDYLREVIVSRLNDFLGEMVDSLIHLPKYYDEMGVAVKTRLTEDFRKYGTELVDFYINRITPPEEVQKMIDERAGMAAVGDIEKFMKYKAAKAMGDAATSGGGAPGMGLGLGAGMGAGIGMMIPGMLYQTLGKEGIAPEISSKGTVHCPECHGEVNLDSRFCAHCGHQMVVIKKCPQCNKNITANAKFCPACGVDLKSKLQCQQCKTKLPPGTKFCFNCGEPISAPAKS</sequence>